<reference evidence="2 3" key="1">
    <citation type="submission" date="2017-08" db="EMBL/GenBank/DDBJ databases">
        <title>Fine stratification of microbial communities through a metagenomic profile of the photic zone.</title>
        <authorList>
            <person name="Haro-Moreno J.M."/>
            <person name="Lopez-Perez M."/>
            <person name="De La Torre J."/>
            <person name="Picazo A."/>
            <person name="Camacho A."/>
            <person name="Rodriguez-Valera F."/>
        </authorList>
    </citation>
    <scope>NUCLEOTIDE SEQUENCE [LARGE SCALE GENOMIC DNA]</scope>
    <source>
        <strain evidence="2">MED-G24</strain>
    </source>
</reference>
<dbReference type="InterPro" id="IPR007484">
    <property type="entry name" value="Peptidase_M28"/>
</dbReference>
<evidence type="ECO:0000259" key="1">
    <source>
        <dbReference type="Pfam" id="PF04389"/>
    </source>
</evidence>
<proteinExistence type="predicted"/>
<gene>
    <name evidence="2" type="ORF">CNE99_02940</name>
</gene>
<dbReference type="SUPFAM" id="SSF53187">
    <property type="entry name" value="Zn-dependent exopeptidases"/>
    <property type="match status" value="1"/>
</dbReference>
<sequence length="377" mass="40711">MQTDISRIIGTYSSQGFHRTGTDTDVESAHWLGSEVQRAGLEPLLTSFVFDRFDPVEGYAEVAGQRVQGIPFYDCPTGQGEVVGRLVRYGEQGAIALVEAQSLAEGNPVTEMRVNDQYDALIVVTPEGMPEAGIALANAERFGAPYGIPALQVARQHLAILSRAIESNEDVAFMYAFEQTPATGINVGARLVGRDSSQPPLVVMTPRSGWWQCASERGGGLVAWLEIMRTLTAEGSDRDVVFTANTGHELGHLGYHHFIENLLDLEAGARAWVHLGANFAALPPAPIRVQTSHPDLQALARECADEAGLTDYMEVMGRRPGGEARSVFDAGGSYVSLVGANALFHHPDDIWPQAVDPEKTEKACRVMVSVSRALARG</sequence>
<feature type="domain" description="Peptidase M28" evidence="1">
    <location>
        <begin position="217"/>
        <end position="309"/>
    </location>
</feature>
<dbReference type="Gene3D" id="3.40.630.10">
    <property type="entry name" value="Zn peptidases"/>
    <property type="match status" value="1"/>
</dbReference>
<accession>A0A2A5WWW6</accession>
<dbReference type="Proteomes" id="UP000219327">
    <property type="component" value="Unassembled WGS sequence"/>
</dbReference>
<dbReference type="EMBL" id="NTKD01000009">
    <property type="protein sequence ID" value="PDH40694.1"/>
    <property type="molecule type" value="Genomic_DNA"/>
</dbReference>
<name>A0A2A5WWW6_9GAMM</name>
<protein>
    <recommendedName>
        <fullName evidence="1">Peptidase M28 domain-containing protein</fullName>
    </recommendedName>
</protein>
<organism evidence="2 3">
    <name type="scientific">OM182 bacterium MED-G24</name>
    <dbReference type="NCBI Taxonomy" id="1986255"/>
    <lineage>
        <taxon>Bacteria</taxon>
        <taxon>Pseudomonadati</taxon>
        <taxon>Pseudomonadota</taxon>
        <taxon>Gammaproteobacteria</taxon>
        <taxon>OMG group</taxon>
        <taxon>OM182 clade</taxon>
    </lineage>
</organism>
<comment type="caution">
    <text evidence="2">The sequence shown here is derived from an EMBL/GenBank/DDBJ whole genome shotgun (WGS) entry which is preliminary data.</text>
</comment>
<evidence type="ECO:0000313" key="3">
    <source>
        <dbReference type="Proteomes" id="UP000219327"/>
    </source>
</evidence>
<evidence type="ECO:0000313" key="2">
    <source>
        <dbReference type="EMBL" id="PDH40694.1"/>
    </source>
</evidence>
<dbReference type="Pfam" id="PF04389">
    <property type="entry name" value="Peptidase_M28"/>
    <property type="match status" value="1"/>
</dbReference>
<dbReference type="AlphaFoldDB" id="A0A2A5WWW6"/>